<dbReference type="Pfam" id="PF11745">
    <property type="entry name" value="DUF3304"/>
    <property type="match status" value="1"/>
</dbReference>
<dbReference type="EMBL" id="CP051685">
    <property type="protein sequence ID" value="QJE00764.1"/>
    <property type="molecule type" value="Genomic_DNA"/>
</dbReference>
<keyword evidence="1" id="KW-0472">Membrane</keyword>
<keyword evidence="1" id="KW-0812">Transmembrane</keyword>
<evidence type="ECO:0000256" key="1">
    <source>
        <dbReference type="SAM" id="Phobius"/>
    </source>
</evidence>
<name>A0A7Z2VX62_9BURK</name>
<protein>
    <submittedName>
        <fullName evidence="2">DUF3304 domain-containing protein</fullName>
    </submittedName>
</protein>
<feature type="transmembrane region" description="Helical" evidence="1">
    <location>
        <begin position="12"/>
        <end position="34"/>
    </location>
</feature>
<dbReference type="AlphaFoldDB" id="A0A7Z2VX62"/>
<keyword evidence="1" id="KW-1133">Transmembrane helix</keyword>
<evidence type="ECO:0000313" key="3">
    <source>
        <dbReference type="Proteomes" id="UP000502415"/>
    </source>
</evidence>
<dbReference type="Proteomes" id="UP000502415">
    <property type="component" value="Chromosome"/>
</dbReference>
<gene>
    <name evidence="2" type="ORF">HH212_12640</name>
</gene>
<dbReference type="InterPro" id="IPR021733">
    <property type="entry name" value="DUF3304"/>
</dbReference>
<evidence type="ECO:0000313" key="2">
    <source>
        <dbReference type="EMBL" id="QJE00764.1"/>
    </source>
</evidence>
<keyword evidence="3" id="KW-1185">Reference proteome</keyword>
<reference evidence="2 3" key="1">
    <citation type="submission" date="2020-04" db="EMBL/GenBank/DDBJ databases">
        <title>Genome sequencing of novel species.</title>
        <authorList>
            <person name="Heo J."/>
            <person name="Kim S.-J."/>
            <person name="Kim J.-S."/>
            <person name="Hong S.-B."/>
            <person name="Kwon S.-W."/>
        </authorList>
    </citation>
    <scope>NUCLEOTIDE SEQUENCE [LARGE SCALE GENOMIC DNA]</scope>
    <source>
        <strain evidence="2 3">GN2-R2</strain>
    </source>
</reference>
<proteinExistence type="predicted"/>
<organism evidence="2 3">
    <name type="scientific">Massilia forsythiae</name>
    <dbReference type="NCBI Taxonomy" id="2728020"/>
    <lineage>
        <taxon>Bacteria</taxon>
        <taxon>Pseudomonadati</taxon>
        <taxon>Pseudomonadota</taxon>
        <taxon>Betaproteobacteria</taxon>
        <taxon>Burkholderiales</taxon>
        <taxon>Oxalobacteraceae</taxon>
        <taxon>Telluria group</taxon>
        <taxon>Massilia</taxon>
    </lineage>
</organism>
<dbReference type="RefSeq" id="WP_170202795.1">
    <property type="nucleotide sequence ID" value="NZ_CP051685.1"/>
</dbReference>
<dbReference type="KEGG" id="mfy:HH212_12640"/>
<accession>A0A7Z2VX62</accession>
<sequence length="204" mass="23830">MKIIIPNFLRWYPILSLTLTIAFLGICTILYEYFKVEDNTVVSLSAIHHLGEEYRVNNFYIDKRISGEIMEGGEGGGLICCITIPKIWTPNLMVEIRWEVNRIIQTSDFIKKAEMEGIYRARVPIESYTEADHLWVHFFPHGRVRVVVSRFGPHAELHPIEWDDMQATRKATTGSISKELFTPEEIAEFRHEDSLNRKKYGDWR</sequence>